<sequence>MTKSNSNHEQGLKLNLSDAQREELVRFITENGHAKLDIDLLFEGNVSAKTIAPVAVLVGNAI</sequence>
<keyword evidence="2" id="KW-1185">Reference proteome</keyword>
<dbReference type="RefSeq" id="WP_342831843.1">
    <property type="nucleotide sequence ID" value="NZ_JBANDC010000035.1"/>
</dbReference>
<reference evidence="1 2" key="1">
    <citation type="submission" date="2024-02" db="EMBL/GenBank/DDBJ databases">
        <title>Draft genome sequence of Collimonas sp. strain H4R21, an effective mineral-weathering bacterial strain isolated from the beech rhizosphere.</title>
        <authorList>
            <person name="Morin E."/>
            <person name="Uroz S."/>
            <person name="Leveau J.H.J."/>
            <person name="Kumar R."/>
            <person name="Rey M.W."/>
            <person name="Pham J."/>
        </authorList>
    </citation>
    <scope>NUCLEOTIDE SEQUENCE [LARGE SCALE GENOMIC DNA]</scope>
    <source>
        <strain evidence="1 2">H4R21</strain>
    </source>
</reference>
<gene>
    <name evidence="1" type="ORF">V8G57_25720</name>
</gene>
<comment type="caution">
    <text evidence="1">The sequence shown here is derived from an EMBL/GenBank/DDBJ whole genome shotgun (WGS) entry which is preliminary data.</text>
</comment>
<evidence type="ECO:0000313" key="2">
    <source>
        <dbReference type="Proteomes" id="UP001495910"/>
    </source>
</evidence>
<dbReference type="Proteomes" id="UP001495910">
    <property type="component" value="Unassembled WGS sequence"/>
</dbReference>
<organism evidence="1 2">
    <name type="scientific">Collimonas rhizosphaerae</name>
    <dbReference type="NCBI Taxonomy" id="3126357"/>
    <lineage>
        <taxon>Bacteria</taxon>
        <taxon>Pseudomonadati</taxon>
        <taxon>Pseudomonadota</taxon>
        <taxon>Betaproteobacteria</taxon>
        <taxon>Burkholderiales</taxon>
        <taxon>Oxalobacteraceae</taxon>
        <taxon>Collimonas</taxon>
    </lineage>
</organism>
<protein>
    <submittedName>
        <fullName evidence="1">Uncharacterized protein</fullName>
    </submittedName>
</protein>
<dbReference type="EMBL" id="JBANDC010000035">
    <property type="protein sequence ID" value="MEM4990811.1"/>
    <property type="molecule type" value="Genomic_DNA"/>
</dbReference>
<proteinExistence type="predicted"/>
<evidence type="ECO:0000313" key="1">
    <source>
        <dbReference type="EMBL" id="MEM4990811.1"/>
    </source>
</evidence>
<accession>A0ABU9Q3F1</accession>
<name>A0ABU9Q3F1_9BURK</name>